<gene>
    <name evidence="4" type="ORF">C8F04DRAFT_1124247</name>
</gene>
<evidence type="ECO:0000256" key="2">
    <source>
        <dbReference type="ARBA" id="ARBA00038334"/>
    </source>
</evidence>
<keyword evidence="1" id="KW-0378">Hydrolase</keyword>
<dbReference type="Pfam" id="PF00561">
    <property type="entry name" value="Abhydrolase_1"/>
    <property type="match status" value="1"/>
</dbReference>
<evidence type="ECO:0000313" key="5">
    <source>
        <dbReference type="Proteomes" id="UP001218188"/>
    </source>
</evidence>
<accession>A0AAD6SGN1</accession>
<organism evidence="4 5">
    <name type="scientific">Mycena alexandri</name>
    <dbReference type="NCBI Taxonomy" id="1745969"/>
    <lineage>
        <taxon>Eukaryota</taxon>
        <taxon>Fungi</taxon>
        <taxon>Dikarya</taxon>
        <taxon>Basidiomycota</taxon>
        <taxon>Agaricomycotina</taxon>
        <taxon>Agaricomycetes</taxon>
        <taxon>Agaricomycetidae</taxon>
        <taxon>Agaricales</taxon>
        <taxon>Marasmiineae</taxon>
        <taxon>Mycenaceae</taxon>
        <taxon>Mycena</taxon>
    </lineage>
</organism>
<evidence type="ECO:0000313" key="4">
    <source>
        <dbReference type="EMBL" id="KAJ7026792.1"/>
    </source>
</evidence>
<dbReference type="SUPFAM" id="SSF53474">
    <property type="entry name" value="alpha/beta-Hydrolases"/>
    <property type="match status" value="1"/>
</dbReference>
<evidence type="ECO:0000259" key="3">
    <source>
        <dbReference type="Pfam" id="PF00561"/>
    </source>
</evidence>
<name>A0AAD6SGN1_9AGAR</name>
<dbReference type="GO" id="GO:0016787">
    <property type="term" value="F:hydrolase activity"/>
    <property type="evidence" value="ECO:0007669"/>
    <property type="project" value="UniProtKB-KW"/>
</dbReference>
<dbReference type="InterPro" id="IPR000073">
    <property type="entry name" value="AB_hydrolase_1"/>
</dbReference>
<evidence type="ECO:0000256" key="1">
    <source>
        <dbReference type="ARBA" id="ARBA00022801"/>
    </source>
</evidence>
<dbReference type="PRINTS" id="PR00412">
    <property type="entry name" value="EPOXHYDRLASE"/>
</dbReference>
<feature type="domain" description="AB hydrolase-1" evidence="3">
    <location>
        <begin position="31"/>
        <end position="140"/>
    </location>
</feature>
<comment type="similarity">
    <text evidence="2">Belongs to the AB hydrolase superfamily. Epoxide hydrolase family.</text>
</comment>
<dbReference type="InterPro" id="IPR029058">
    <property type="entry name" value="AB_hydrolase_fold"/>
</dbReference>
<dbReference type="PANTHER" id="PTHR43329">
    <property type="entry name" value="EPOXIDE HYDROLASE"/>
    <property type="match status" value="1"/>
</dbReference>
<keyword evidence="5" id="KW-1185">Reference proteome</keyword>
<dbReference type="InterPro" id="IPR000639">
    <property type="entry name" value="Epox_hydrolase-like"/>
</dbReference>
<dbReference type="Proteomes" id="UP001218188">
    <property type="component" value="Unassembled WGS sequence"/>
</dbReference>
<protein>
    <submittedName>
        <fullName evidence="4">Alpha/beta-hydrolase</fullName>
    </submittedName>
</protein>
<comment type="caution">
    <text evidence="4">The sequence shown here is derived from an EMBL/GenBank/DDBJ whole genome shotgun (WGS) entry which is preliminary data.</text>
</comment>
<proteinExistence type="inferred from homology"/>
<sequence>MEQSRYKQIKTQRGLKYSYFFTPATNASGKPVIFFVHGFPLHSSLWREQVAFFEPLGYGLLVPDLLGYGGTDKPMDPKLYVGSSHARDIADILDAEELQQVIAIGHDWGSLAVSRLVNHHPRRVSACGFLAVGYYPPVLPNADIITRSPEASKIFGYDVFALMRFFTEPDAATVIKKHIDSFISLFFPESPRLSKDHLCVDGGARAWLEADKTAGLPSYMRQEETEGFKQSLLSGGLSGPLCWYRVQIEKVNAEDDASVRNEVSF</sequence>
<dbReference type="Gene3D" id="3.40.50.1820">
    <property type="entry name" value="alpha/beta hydrolase"/>
    <property type="match status" value="1"/>
</dbReference>
<dbReference type="AlphaFoldDB" id="A0AAD6SGN1"/>
<dbReference type="EMBL" id="JARJCM010000133">
    <property type="protein sequence ID" value="KAJ7026792.1"/>
    <property type="molecule type" value="Genomic_DNA"/>
</dbReference>
<reference evidence="4" key="1">
    <citation type="submission" date="2023-03" db="EMBL/GenBank/DDBJ databases">
        <title>Massive genome expansion in bonnet fungi (Mycena s.s.) driven by repeated elements and novel gene families across ecological guilds.</title>
        <authorList>
            <consortium name="Lawrence Berkeley National Laboratory"/>
            <person name="Harder C.B."/>
            <person name="Miyauchi S."/>
            <person name="Viragh M."/>
            <person name="Kuo A."/>
            <person name="Thoen E."/>
            <person name="Andreopoulos B."/>
            <person name="Lu D."/>
            <person name="Skrede I."/>
            <person name="Drula E."/>
            <person name="Henrissat B."/>
            <person name="Morin E."/>
            <person name="Kohler A."/>
            <person name="Barry K."/>
            <person name="LaButti K."/>
            <person name="Morin E."/>
            <person name="Salamov A."/>
            <person name="Lipzen A."/>
            <person name="Mereny Z."/>
            <person name="Hegedus B."/>
            <person name="Baldrian P."/>
            <person name="Stursova M."/>
            <person name="Weitz H."/>
            <person name="Taylor A."/>
            <person name="Grigoriev I.V."/>
            <person name="Nagy L.G."/>
            <person name="Martin F."/>
            <person name="Kauserud H."/>
        </authorList>
    </citation>
    <scope>NUCLEOTIDE SEQUENCE</scope>
    <source>
        <strain evidence="4">CBHHK200</strain>
    </source>
</reference>